<keyword evidence="1" id="KW-0812">Transmembrane</keyword>
<dbReference type="RefSeq" id="WP_342025872.1">
    <property type="nucleotide sequence ID" value="NZ_CP151651.1"/>
</dbReference>
<protein>
    <submittedName>
        <fullName evidence="2">DUF5381 family protein</fullName>
    </submittedName>
</protein>
<keyword evidence="3" id="KW-1185">Reference proteome</keyword>
<keyword evidence="1" id="KW-0472">Membrane</keyword>
<reference evidence="2 3" key="1">
    <citation type="submission" date="2024-04" db="EMBL/GenBank/DDBJ databases">
        <title>Screening of coral probiotics and analysis of their probiotic properties.</title>
        <authorList>
            <person name="Wang S."/>
        </authorList>
    </citation>
    <scope>NUCLEOTIDE SEQUENCE [LARGE SCALE GENOMIC DNA]</scope>
    <source>
        <strain evidence="2 3">GXU-Z9</strain>
    </source>
</reference>
<dbReference type="Pfam" id="PF17353">
    <property type="entry name" value="DUF5381"/>
    <property type="match status" value="1"/>
</dbReference>
<gene>
    <name evidence="2" type="ORF">AADC60_01720</name>
</gene>
<evidence type="ECO:0000313" key="2">
    <source>
        <dbReference type="EMBL" id="WZP07909.1"/>
    </source>
</evidence>
<evidence type="ECO:0000313" key="3">
    <source>
        <dbReference type="Proteomes" id="UP001472074"/>
    </source>
</evidence>
<proteinExistence type="predicted"/>
<evidence type="ECO:0000256" key="1">
    <source>
        <dbReference type="SAM" id="Phobius"/>
    </source>
</evidence>
<dbReference type="InterPro" id="IPR035324">
    <property type="entry name" value="DUF5381"/>
</dbReference>
<dbReference type="EMBL" id="CP151651">
    <property type="protein sequence ID" value="WZP07909.1"/>
    <property type="molecule type" value="Genomic_DNA"/>
</dbReference>
<organism evidence="2 3">
    <name type="scientific">Cytobacillus pseudoceanisediminis</name>
    <dbReference type="NCBI Taxonomy" id="3051614"/>
    <lineage>
        <taxon>Bacteria</taxon>
        <taxon>Bacillati</taxon>
        <taxon>Bacillota</taxon>
        <taxon>Bacilli</taxon>
        <taxon>Bacillales</taxon>
        <taxon>Bacillaceae</taxon>
        <taxon>Cytobacillus</taxon>
    </lineage>
</organism>
<feature type="transmembrane region" description="Helical" evidence="1">
    <location>
        <begin position="47"/>
        <end position="68"/>
    </location>
</feature>
<dbReference type="PROSITE" id="PS51257">
    <property type="entry name" value="PROKAR_LIPOPROTEIN"/>
    <property type="match status" value="1"/>
</dbReference>
<name>A0ABZ2ZJP3_9BACI</name>
<sequence>MVQDKDHITIKSSNIMYVLVSLATVGFLIACIFLIVHGLKFDSKYSLFYLGGGIIFTPFYLYITLWNLPGLIPGKILLSITPGENGVIKSKKGIVPIKDIRNIDLVRNPLNLINDIVIETFNDQKIKIRTYNLIGDFRYQIIVDQYIYPYMTENAKKVWDRKINLENLRQQANYERQGPTAE</sequence>
<feature type="transmembrane region" description="Helical" evidence="1">
    <location>
        <begin position="15"/>
        <end position="35"/>
    </location>
</feature>
<keyword evidence="1" id="KW-1133">Transmembrane helix</keyword>
<accession>A0ABZ2ZJP3</accession>
<dbReference type="Proteomes" id="UP001472074">
    <property type="component" value="Chromosome"/>
</dbReference>